<evidence type="ECO:0000256" key="2">
    <source>
        <dbReference type="ARBA" id="ARBA00023052"/>
    </source>
</evidence>
<comment type="caution">
    <text evidence="7">The sequence shown here is derived from an EMBL/GenBank/DDBJ whole genome shotgun (WGS) entry which is preliminary data.</text>
</comment>
<dbReference type="GO" id="GO:0003824">
    <property type="term" value="F:catalytic activity"/>
    <property type="evidence" value="ECO:0007669"/>
    <property type="project" value="InterPro"/>
</dbReference>
<dbReference type="Pfam" id="PF02775">
    <property type="entry name" value="TPP_enzyme_C"/>
    <property type="match status" value="1"/>
</dbReference>
<accession>G6EES6</accession>
<dbReference type="InterPro" id="IPR029035">
    <property type="entry name" value="DHS-like_NAD/FAD-binding_dom"/>
</dbReference>
<dbReference type="InterPro" id="IPR011766">
    <property type="entry name" value="TPP_enzyme_TPP-bd"/>
</dbReference>
<dbReference type="EMBL" id="AGFM01000043">
    <property type="protein sequence ID" value="EHJ60141.1"/>
    <property type="molecule type" value="Genomic_DNA"/>
</dbReference>
<dbReference type="GO" id="GO:0030976">
    <property type="term" value="F:thiamine pyrophosphate binding"/>
    <property type="evidence" value="ECO:0007669"/>
    <property type="project" value="InterPro"/>
</dbReference>
<dbReference type="Proteomes" id="UP000004030">
    <property type="component" value="Unassembled WGS sequence"/>
</dbReference>
<dbReference type="InterPro" id="IPR047212">
    <property type="entry name" value="TPP_POXB-like"/>
</dbReference>
<keyword evidence="7" id="KW-0670">Pyruvate</keyword>
<dbReference type="eggNOG" id="COG0028">
    <property type="taxonomic scope" value="Bacteria"/>
</dbReference>
<dbReference type="GO" id="GO:0019752">
    <property type="term" value="P:carboxylic acid metabolic process"/>
    <property type="evidence" value="ECO:0007669"/>
    <property type="project" value="UniProtKB-ARBA"/>
</dbReference>
<evidence type="ECO:0000313" key="7">
    <source>
        <dbReference type="EMBL" id="EHJ60141.1"/>
    </source>
</evidence>
<dbReference type="InterPro" id="IPR012001">
    <property type="entry name" value="Thiamin_PyroP_enz_TPP-bd_dom"/>
</dbReference>
<feature type="domain" description="Thiamine pyrophosphate enzyme TPP-binding" evidence="5">
    <location>
        <begin position="432"/>
        <end position="578"/>
    </location>
</feature>
<comment type="similarity">
    <text evidence="1 3">Belongs to the TPP enzyme family.</text>
</comment>
<dbReference type="CDD" id="cd02014">
    <property type="entry name" value="TPP_POX"/>
    <property type="match status" value="1"/>
</dbReference>
<evidence type="ECO:0000259" key="5">
    <source>
        <dbReference type="Pfam" id="PF02775"/>
    </source>
</evidence>
<dbReference type="InterPro" id="IPR047211">
    <property type="entry name" value="POXB-like"/>
</dbReference>
<dbReference type="Gene3D" id="3.40.50.970">
    <property type="match status" value="2"/>
</dbReference>
<evidence type="ECO:0000256" key="3">
    <source>
        <dbReference type="RuleBase" id="RU362132"/>
    </source>
</evidence>
<dbReference type="PANTHER" id="PTHR42981">
    <property type="entry name" value="PYRUVATE DEHYDROGENASE [UBIQUINONE]"/>
    <property type="match status" value="1"/>
</dbReference>
<dbReference type="InterPro" id="IPR000399">
    <property type="entry name" value="TPP-bd_CS"/>
</dbReference>
<dbReference type="PATRIC" id="fig|1088721.3.peg.2814"/>
<reference evidence="7 8" key="1">
    <citation type="journal article" date="2012" name="J. Bacteriol.">
        <title>Genome sequence of benzo(a)pyrene-degrading bacterium Novosphingobium pentaromativorans US6-1.</title>
        <authorList>
            <person name="Luo Y.R."/>
            <person name="Kang S.G."/>
            <person name="Kim S.J."/>
            <person name="Kim M.R."/>
            <person name="Li N."/>
            <person name="Lee J.H."/>
            <person name="Kwon K.K."/>
        </authorList>
    </citation>
    <scope>NUCLEOTIDE SEQUENCE [LARGE SCALE GENOMIC DNA]</scope>
    <source>
        <strain evidence="7 8">US6-1</strain>
    </source>
</reference>
<keyword evidence="8" id="KW-1185">Reference proteome</keyword>
<evidence type="ECO:0000259" key="4">
    <source>
        <dbReference type="Pfam" id="PF00205"/>
    </source>
</evidence>
<gene>
    <name evidence="7" type="ORF">NSU_2847</name>
</gene>
<feature type="domain" description="Thiamine pyrophosphate enzyme N-terminal TPP-binding" evidence="6">
    <location>
        <begin position="58"/>
        <end position="170"/>
    </location>
</feature>
<dbReference type="InterPro" id="IPR012000">
    <property type="entry name" value="Thiamin_PyroP_enz_cen_dom"/>
</dbReference>
<evidence type="ECO:0000313" key="8">
    <source>
        <dbReference type="Proteomes" id="UP000004030"/>
    </source>
</evidence>
<dbReference type="SUPFAM" id="SSF52518">
    <property type="entry name" value="Thiamin diphosphate-binding fold (THDP-binding)"/>
    <property type="match status" value="2"/>
</dbReference>
<proteinExistence type="inferred from homology"/>
<name>G6EES6_9SPHN</name>
<dbReference type="Pfam" id="PF02776">
    <property type="entry name" value="TPP_enzyme_N"/>
    <property type="match status" value="1"/>
</dbReference>
<dbReference type="SUPFAM" id="SSF52467">
    <property type="entry name" value="DHS-like NAD/FAD-binding domain"/>
    <property type="match status" value="1"/>
</dbReference>
<dbReference type="Gene3D" id="3.40.50.1220">
    <property type="entry name" value="TPP-binding domain"/>
    <property type="match status" value="1"/>
</dbReference>
<dbReference type="GO" id="GO:0000287">
    <property type="term" value="F:magnesium ion binding"/>
    <property type="evidence" value="ECO:0007669"/>
    <property type="project" value="InterPro"/>
</dbReference>
<keyword evidence="2 3" id="KW-0786">Thiamine pyrophosphate</keyword>
<evidence type="ECO:0000256" key="1">
    <source>
        <dbReference type="ARBA" id="ARBA00007812"/>
    </source>
</evidence>
<organism evidence="7 8">
    <name type="scientific">Novosphingobium pentaromativorans US6-1</name>
    <dbReference type="NCBI Taxonomy" id="1088721"/>
    <lineage>
        <taxon>Bacteria</taxon>
        <taxon>Pseudomonadati</taxon>
        <taxon>Pseudomonadota</taxon>
        <taxon>Alphaproteobacteria</taxon>
        <taxon>Sphingomonadales</taxon>
        <taxon>Sphingomonadaceae</taxon>
        <taxon>Novosphingobium</taxon>
    </lineage>
</organism>
<dbReference type="STRING" id="1088721.JI59_05855"/>
<feature type="domain" description="Thiamine pyrophosphate enzyme central" evidence="4">
    <location>
        <begin position="244"/>
        <end position="371"/>
    </location>
</feature>
<dbReference type="PANTHER" id="PTHR42981:SF2">
    <property type="entry name" value="PYRUVATE DEHYDROGENASE [UBIQUINONE]"/>
    <property type="match status" value="1"/>
</dbReference>
<dbReference type="CDD" id="cd07039">
    <property type="entry name" value="TPP_PYR_POX"/>
    <property type="match status" value="1"/>
</dbReference>
<dbReference type="InterPro" id="IPR029061">
    <property type="entry name" value="THDP-binding"/>
</dbReference>
<sequence>MAPRGTGSLGINYDAPVGDYLHAGHEELSAMHETLPGSGWLSKGNTEISLMPSIKSAKVADVIVETLEQAGVRRCYGVPGDTLNHVTDAIRRSDMRWIHVRHEEAGGFAAGADAMLTGELAACAGSCGPGSLHFINGLFESHRNRAPVVLIASQIVRDELGFDFPQEVDFRQVYAACSVFCEEIRTPAQARRKTAMAAQAALARKGVAVLIVPADVSQADAPEEPPFLVHRSQPRTLPSQAELQTFADALNDGGRIAIYGGSGCEAAHAQVLALAAKLKAPVAHTSRAKDFLEHDNPNLVGMTGIFGSEAGYHALMDCDTLLLLGCDFAWRQYYPDKATILQIDIDGTHLGRRHPVDHAAVGNVRDTLDALLPLVDECADRDFLDECLKHRERAVSEQERHAKADDDHAIHPQYLTETIARHADVDAIWTADGGSPMVWCLRHVPSTGRNRTMVSLTHGTMANAMPQALGAKAAFPDRQVISLSGDGGLTMLLGDLLTAVQEDLPIKVCVFDNSSLGFVELEQKVEGLLDAYTDLKNPDFARMAEVIGFWGRRVEKASDLDAAVAQWLAHPGPALLDVVTDRYELVMPPKVEAKQVFGTALYSAKAVLSGRTGDVVDLVKGALS</sequence>
<dbReference type="PROSITE" id="PS00187">
    <property type="entry name" value="TPP_ENZYMES"/>
    <property type="match status" value="1"/>
</dbReference>
<protein>
    <submittedName>
        <fullName evidence="7">Pyruvate dehydrogenase (Cytochrome)</fullName>
    </submittedName>
</protein>
<dbReference type="InterPro" id="IPR047210">
    <property type="entry name" value="TPP_PYR_POXB-like"/>
</dbReference>
<dbReference type="Pfam" id="PF00205">
    <property type="entry name" value="TPP_enzyme_M"/>
    <property type="match status" value="1"/>
</dbReference>
<evidence type="ECO:0000259" key="6">
    <source>
        <dbReference type="Pfam" id="PF02776"/>
    </source>
</evidence>
<dbReference type="AlphaFoldDB" id="G6EES6"/>